<evidence type="ECO:0000313" key="2">
    <source>
        <dbReference type="Proteomes" id="UP000178656"/>
    </source>
</evidence>
<organism evidence="1 2">
    <name type="scientific">Candidatus Falkowbacteria bacterium RIFOXYC2_FULL_48_21</name>
    <dbReference type="NCBI Taxonomy" id="1798005"/>
    <lineage>
        <taxon>Bacteria</taxon>
        <taxon>Candidatus Falkowiibacteriota</taxon>
    </lineage>
</organism>
<gene>
    <name evidence="1" type="ORF">A2482_03925</name>
</gene>
<sequence>MGDTHRNQHFASFIKKQFPKIKSVLVVADGKGGLARELARQGLTVRVIEAKPRFKWHDRYGIKYQRGWFTREHKVTEDLIVGMHPDEATAEIIIAATASRKPWAVVPCCLKGEAAKGVLCFKGWLNKLRSLARNQTVLEWQLPISGKNVVLYHK</sequence>
<dbReference type="PANTHER" id="PTHR36971:SF1">
    <property type="entry name" value="METHYLTRANSFERASE DOMAIN-CONTAINING PROTEIN"/>
    <property type="match status" value="1"/>
</dbReference>
<protein>
    <recommendedName>
        <fullName evidence="3">XdhC Rossmann domain-containing protein</fullName>
    </recommendedName>
</protein>
<dbReference type="PANTHER" id="PTHR36971">
    <property type="entry name" value="UNNAMED PRODUCT"/>
    <property type="match status" value="1"/>
</dbReference>
<dbReference type="EMBL" id="MFGM01000006">
    <property type="protein sequence ID" value="OGF38199.1"/>
    <property type="molecule type" value="Genomic_DNA"/>
</dbReference>
<reference evidence="1 2" key="1">
    <citation type="journal article" date="2016" name="Nat. Commun.">
        <title>Thousands of microbial genomes shed light on interconnected biogeochemical processes in an aquifer system.</title>
        <authorList>
            <person name="Anantharaman K."/>
            <person name="Brown C.T."/>
            <person name="Hug L.A."/>
            <person name="Sharon I."/>
            <person name="Castelle C.J."/>
            <person name="Probst A.J."/>
            <person name="Thomas B.C."/>
            <person name="Singh A."/>
            <person name="Wilkins M.J."/>
            <person name="Karaoz U."/>
            <person name="Brodie E.L."/>
            <person name="Williams K.H."/>
            <person name="Hubbard S.S."/>
            <person name="Banfield J.F."/>
        </authorList>
    </citation>
    <scope>NUCLEOTIDE SEQUENCE [LARGE SCALE GENOMIC DNA]</scope>
</reference>
<evidence type="ECO:0000313" key="1">
    <source>
        <dbReference type="EMBL" id="OGF38199.1"/>
    </source>
</evidence>
<accession>A0A1F5TH55</accession>
<dbReference type="AlphaFoldDB" id="A0A1F5TH55"/>
<dbReference type="Proteomes" id="UP000178656">
    <property type="component" value="Unassembled WGS sequence"/>
</dbReference>
<name>A0A1F5TH55_9BACT</name>
<comment type="caution">
    <text evidence="1">The sequence shown here is derived from an EMBL/GenBank/DDBJ whole genome shotgun (WGS) entry which is preliminary data.</text>
</comment>
<evidence type="ECO:0008006" key="3">
    <source>
        <dbReference type="Google" id="ProtNLM"/>
    </source>
</evidence>
<proteinExistence type="predicted"/>